<feature type="transmembrane region" description="Helical" evidence="2">
    <location>
        <begin position="856"/>
        <end position="875"/>
    </location>
</feature>
<feature type="compositionally biased region" description="Basic and acidic residues" evidence="1">
    <location>
        <begin position="139"/>
        <end position="150"/>
    </location>
</feature>
<feature type="region of interest" description="Disordered" evidence="1">
    <location>
        <begin position="906"/>
        <end position="939"/>
    </location>
</feature>
<name>A0A9P6M2D4_MORAP</name>
<feature type="region of interest" description="Disordered" evidence="1">
    <location>
        <begin position="270"/>
        <end position="295"/>
    </location>
</feature>
<feature type="region of interest" description="Disordered" evidence="1">
    <location>
        <begin position="804"/>
        <end position="825"/>
    </location>
</feature>
<dbReference type="Proteomes" id="UP000738359">
    <property type="component" value="Unassembled WGS sequence"/>
</dbReference>
<feature type="compositionally biased region" description="Low complexity" evidence="1">
    <location>
        <begin position="978"/>
        <end position="992"/>
    </location>
</feature>
<reference evidence="3" key="1">
    <citation type="journal article" date="2020" name="Fungal Divers.">
        <title>Resolving the Mortierellaceae phylogeny through synthesis of multi-gene phylogenetics and phylogenomics.</title>
        <authorList>
            <person name="Vandepol N."/>
            <person name="Liber J."/>
            <person name="Desiro A."/>
            <person name="Na H."/>
            <person name="Kennedy M."/>
            <person name="Barry K."/>
            <person name="Grigoriev I.V."/>
            <person name="Miller A.N."/>
            <person name="O'Donnell K."/>
            <person name="Stajich J.E."/>
            <person name="Bonito G."/>
        </authorList>
    </citation>
    <scope>NUCLEOTIDE SEQUENCE</scope>
    <source>
        <strain evidence="3">CK1249</strain>
    </source>
</reference>
<dbReference type="OrthoDB" id="2380968at2759"/>
<proteinExistence type="predicted"/>
<accession>A0A9P6M2D4</accession>
<feature type="region of interest" description="Disordered" evidence="1">
    <location>
        <begin position="116"/>
        <end position="150"/>
    </location>
</feature>
<dbReference type="EMBL" id="JAAAHY010000504">
    <property type="protein sequence ID" value="KAF9963013.1"/>
    <property type="molecule type" value="Genomic_DNA"/>
</dbReference>
<keyword evidence="2" id="KW-1133">Transmembrane helix</keyword>
<evidence type="ECO:0000313" key="3">
    <source>
        <dbReference type="EMBL" id="KAF9963013.1"/>
    </source>
</evidence>
<evidence type="ECO:0000313" key="4">
    <source>
        <dbReference type="Proteomes" id="UP000738359"/>
    </source>
</evidence>
<organism evidence="3 4">
    <name type="scientific">Mortierella alpina</name>
    <name type="common">Oleaginous fungus</name>
    <name type="synonym">Mortierella renispora</name>
    <dbReference type="NCBI Taxonomy" id="64518"/>
    <lineage>
        <taxon>Eukaryota</taxon>
        <taxon>Fungi</taxon>
        <taxon>Fungi incertae sedis</taxon>
        <taxon>Mucoromycota</taxon>
        <taxon>Mortierellomycotina</taxon>
        <taxon>Mortierellomycetes</taxon>
        <taxon>Mortierellales</taxon>
        <taxon>Mortierellaceae</taxon>
        <taxon>Mortierella</taxon>
    </lineage>
</organism>
<feature type="region of interest" description="Disordered" evidence="1">
    <location>
        <begin position="961"/>
        <end position="999"/>
    </location>
</feature>
<feature type="region of interest" description="Disordered" evidence="1">
    <location>
        <begin position="1"/>
        <end position="51"/>
    </location>
</feature>
<feature type="compositionally biased region" description="Polar residues" evidence="1">
    <location>
        <begin position="804"/>
        <end position="822"/>
    </location>
</feature>
<dbReference type="AlphaFoldDB" id="A0A9P6M2D4"/>
<gene>
    <name evidence="3" type="ORF">BGZ70_007722</name>
</gene>
<feature type="compositionally biased region" description="Basic and acidic residues" evidence="1">
    <location>
        <begin position="276"/>
        <end position="290"/>
    </location>
</feature>
<keyword evidence="2" id="KW-0472">Membrane</keyword>
<comment type="caution">
    <text evidence="3">The sequence shown here is derived from an EMBL/GenBank/DDBJ whole genome shotgun (WGS) entry which is preliminary data.</text>
</comment>
<sequence length="1019" mass="112679">MISLSLATSKEDRDSSWIQATAEKIESPSSSPISEPRPRRPLSTFSASSFTERSSAPKTHVAVLSNALCFVANRAGDYLVHLSTHVPFMSDSGSRSIHLSQIPKCRTNFIKFTVHSRDTRSERGEGSQREELDEASDSQDPRGDASDMDNKTLEFNVHPRVMPLDDAHLNPESDEDAQFWLEAQEHLMGREEFVERLVRDEKSVNKTESLEGVSQSSDDCKVNNGLEIAGCFAPASSLHVSWMPQDVTGFVQDVKQDLTIRIMGLPDQTKSSSLLQDRRRKDPEESHMIDNNDPEEETIEYEHLEMEDSDLVIAVENTLTVDVQKLGWKQPFMDFTIARSDMESGHPSDISSLAITGDTIQHWEVRHAVGDHIEQDSVLKEPGTDICSGKEIALVYRVWFFPGTEGVTSANVTFRMGQAVSVGYGKDIDCHTPKIKVLDATEDRGRIHVHTSNSLVVQRCNTRSLETIPNESHSPLEDNSTSGQQPVLHFRYESPDYQLSVVAQRYQALARIARIERIHVEVGVSAKQQPGFARVVLSNIVLPQQDDSYLRVYQLDGAEIWSVLVDGKPCSKSIQTKDRRSTAQRTVLIPIPEDTVNDDDSDNTHHVEISYGFNTVDHELEEELGDDTLSSAIKLVVPGFSLPVGEYLVVASLPKLAKDMDYDEPTGDFEVVSSQGLPGQRRTVTYGAYMTLGRPKLSIRTLRREMDSRGRPAPDTVDNEAIERGSTEVMEQITRTHGHGSTVAHDPQQPPFSPGPVVVQSASQRHPQQPLELQNPQAEPTLDGEILPVLGTRNFVVQGGATPTSYQGSNLSPQVGSPTSLGSDGGRVFRDQDAFSLKPLTMEHAQHLVKLWWKQIMAPIVALALVIMIINVAAFQETRTTSLDLVRVPIWRRSFVSISHLWRGPRTPKKSDYRGTELDETNEGQGVNGREAGPSMERGAFAGPETLVTVAVHEASDAAAARDMKMRATPSMGKNGDDSSFGTGTGTDQGDSTGERQEAGGLMKWIRLLKDMVRGLQPS</sequence>
<feature type="compositionally biased region" description="Basic and acidic residues" evidence="1">
    <location>
        <begin position="116"/>
        <end position="130"/>
    </location>
</feature>
<protein>
    <submittedName>
        <fullName evidence="3">Uncharacterized protein</fullName>
    </submittedName>
</protein>
<keyword evidence="2" id="KW-0812">Transmembrane</keyword>
<feature type="region of interest" description="Disordered" evidence="1">
    <location>
        <begin position="738"/>
        <end position="767"/>
    </location>
</feature>
<evidence type="ECO:0000256" key="2">
    <source>
        <dbReference type="SAM" id="Phobius"/>
    </source>
</evidence>
<keyword evidence="4" id="KW-1185">Reference proteome</keyword>
<evidence type="ECO:0000256" key="1">
    <source>
        <dbReference type="SAM" id="MobiDB-lite"/>
    </source>
</evidence>